<dbReference type="EMBL" id="JACHGH010000003">
    <property type="protein sequence ID" value="MBB6452660.1"/>
    <property type="molecule type" value="Genomic_DNA"/>
</dbReference>
<name>A0A841PV28_9BACI</name>
<organism evidence="1 2">
    <name type="scientific">Salirhabdus euzebyi</name>
    <dbReference type="NCBI Taxonomy" id="394506"/>
    <lineage>
        <taxon>Bacteria</taxon>
        <taxon>Bacillati</taxon>
        <taxon>Bacillota</taxon>
        <taxon>Bacilli</taxon>
        <taxon>Bacillales</taxon>
        <taxon>Bacillaceae</taxon>
        <taxon>Salirhabdus</taxon>
    </lineage>
</organism>
<dbReference type="RefSeq" id="WP_174495231.1">
    <property type="nucleotide sequence ID" value="NZ_CADDWK010000003.1"/>
</dbReference>
<dbReference type="Proteomes" id="UP000581688">
    <property type="component" value="Unassembled WGS sequence"/>
</dbReference>
<protein>
    <submittedName>
        <fullName evidence="1">Uncharacterized protein</fullName>
    </submittedName>
</protein>
<reference evidence="1 2" key="1">
    <citation type="submission" date="2020-08" db="EMBL/GenBank/DDBJ databases">
        <title>Genomic Encyclopedia of Type Strains, Phase IV (KMG-IV): sequencing the most valuable type-strain genomes for metagenomic binning, comparative biology and taxonomic classification.</title>
        <authorList>
            <person name="Goeker M."/>
        </authorList>
    </citation>
    <scope>NUCLEOTIDE SEQUENCE [LARGE SCALE GENOMIC DNA]</scope>
    <source>
        <strain evidence="1 2">DSM 19612</strain>
    </source>
</reference>
<proteinExistence type="predicted"/>
<evidence type="ECO:0000313" key="1">
    <source>
        <dbReference type="EMBL" id="MBB6452660.1"/>
    </source>
</evidence>
<sequence>MRDFKLVAIILIFIILINYVSSVFAFSYTTLEEAINKSGYGEHGEIEILYQNEKENIVIFLAKNFVDEYMLVLSTYSENKGKYTYINNGSHIQGIDFTEHNYHFVNITLLDNQEMEPIPVVWGVYFEPKAKKAKYTLLNESGDRVFEDYVEMEKSMFVDIIPMEIYDDFDTIKYQFIDQKNFILFENN</sequence>
<gene>
    <name evidence="1" type="ORF">HNQ94_001106</name>
</gene>
<comment type="caution">
    <text evidence="1">The sequence shown here is derived from an EMBL/GenBank/DDBJ whole genome shotgun (WGS) entry which is preliminary data.</text>
</comment>
<keyword evidence="2" id="KW-1185">Reference proteome</keyword>
<evidence type="ECO:0000313" key="2">
    <source>
        <dbReference type="Proteomes" id="UP000581688"/>
    </source>
</evidence>
<dbReference type="AlphaFoldDB" id="A0A841PV28"/>
<accession>A0A841PV28</accession>